<evidence type="ECO:0000256" key="1">
    <source>
        <dbReference type="SAM" id="SignalP"/>
    </source>
</evidence>
<feature type="chain" id="PRO_5009528830" evidence="1">
    <location>
        <begin position="20"/>
        <end position="166"/>
    </location>
</feature>
<comment type="caution">
    <text evidence="2">The sequence shown here is derived from an EMBL/GenBank/DDBJ whole genome shotgun (WGS) entry which is preliminary data.</text>
</comment>
<protein>
    <submittedName>
        <fullName evidence="2">Uncharacterized protein</fullName>
    </submittedName>
</protein>
<name>A0A1F7FLD9_UNCRA</name>
<sequence>MILKKTSLLFACVCAACFAAPVQKTVCGPVSDSTTTMLVKAPGFQGVILDTTTAGTFDFHHFKTKWFPSCADIFIAESLLADTLKKCPPKQGPKQALKKYRRQYFGFVHEGDSCVFVNLFWTKNQNDLPDWTREPVMFPDAVPDFWSISIDLKNQRAFDLIINRPE</sequence>
<reference evidence="2 3" key="1">
    <citation type="journal article" date="2016" name="Nat. Commun.">
        <title>Thousands of microbial genomes shed light on interconnected biogeochemical processes in an aquifer system.</title>
        <authorList>
            <person name="Anantharaman K."/>
            <person name="Brown C.T."/>
            <person name="Hug L.A."/>
            <person name="Sharon I."/>
            <person name="Castelle C.J."/>
            <person name="Probst A.J."/>
            <person name="Thomas B.C."/>
            <person name="Singh A."/>
            <person name="Wilkins M.J."/>
            <person name="Karaoz U."/>
            <person name="Brodie E.L."/>
            <person name="Williams K.H."/>
            <person name="Hubbard S.S."/>
            <person name="Banfield J.F."/>
        </authorList>
    </citation>
    <scope>NUCLEOTIDE SEQUENCE [LARGE SCALE GENOMIC DNA]</scope>
</reference>
<organism evidence="2 3">
    <name type="scientific">Candidatus Raymondbacteria bacterium RIFOXYD12_FULL_49_13</name>
    <dbReference type="NCBI Taxonomy" id="1817890"/>
    <lineage>
        <taxon>Bacteria</taxon>
        <taxon>Raymondiibacteriota</taxon>
    </lineage>
</organism>
<dbReference type="EMBL" id="MFYX01000011">
    <property type="protein sequence ID" value="OGK07277.1"/>
    <property type="molecule type" value="Genomic_DNA"/>
</dbReference>
<accession>A0A1F7FLD9</accession>
<dbReference type="Proteomes" id="UP000179243">
    <property type="component" value="Unassembled WGS sequence"/>
</dbReference>
<evidence type="ECO:0000313" key="3">
    <source>
        <dbReference type="Proteomes" id="UP000179243"/>
    </source>
</evidence>
<gene>
    <name evidence="2" type="ORF">A2519_14215</name>
</gene>
<evidence type="ECO:0000313" key="2">
    <source>
        <dbReference type="EMBL" id="OGK07277.1"/>
    </source>
</evidence>
<feature type="signal peptide" evidence="1">
    <location>
        <begin position="1"/>
        <end position="19"/>
    </location>
</feature>
<proteinExistence type="predicted"/>
<keyword evidence="1" id="KW-0732">Signal</keyword>
<dbReference type="AlphaFoldDB" id="A0A1F7FLD9"/>